<feature type="transmembrane region" description="Helical" evidence="1">
    <location>
        <begin position="137"/>
        <end position="157"/>
    </location>
</feature>
<proteinExistence type="predicted"/>
<reference evidence="3 4" key="1">
    <citation type="submission" date="2019-09" db="EMBL/GenBank/DDBJ databases">
        <title>Taxonomy of Antarctic Massilia spp.: description of Massilia rubra sp. nov., Massilia aquatica sp. nov., Massilia mucilaginosa sp. nov., Massilia frigida sp. nov. isolated from streams, lakes and regoliths.</title>
        <authorList>
            <person name="Holochova P."/>
            <person name="Sedlacek I."/>
            <person name="Kralova S."/>
            <person name="Maslanova I."/>
            <person name="Busse H.-J."/>
            <person name="Stankova E."/>
            <person name="Vrbovska V."/>
            <person name="Kovarovic V."/>
            <person name="Bartak M."/>
            <person name="Svec P."/>
            <person name="Pantucek R."/>
        </authorList>
    </citation>
    <scope>NUCLEOTIDE SEQUENCE [LARGE SCALE GENOMIC DNA]</scope>
    <source>
        <strain evidence="3 4">CCM 8692</strain>
    </source>
</reference>
<gene>
    <name evidence="3" type="ORF">F0185_06725</name>
</gene>
<evidence type="ECO:0000313" key="4">
    <source>
        <dbReference type="Proteomes" id="UP000785613"/>
    </source>
</evidence>
<keyword evidence="1" id="KW-0472">Membrane</keyword>
<feature type="transmembrane region" description="Helical" evidence="1">
    <location>
        <begin position="20"/>
        <end position="38"/>
    </location>
</feature>
<dbReference type="InterPro" id="IPR021994">
    <property type="entry name" value="DUF3592"/>
</dbReference>
<protein>
    <submittedName>
        <fullName evidence="3">DUF3592 domain-containing protein</fullName>
    </submittedName>
</protein>
<keyword evidence="4" id="KW-1185">Reference proteome</keyword>
<sequence>MAATLPTHERNTMFNPQSAAIVSLLFAAGATGLFIVRLRESRRARAWPTADAVILTSTAQRRQNGPGYDFVVSYEYTVDGSKYVSTRIGFSGPFDDRWQPTPESMLATYPPGLGILAHYCPERPEEAVLVPNVHPTVLLVLGICVGMALFTGFRYLFFYY</sequence>
<feature type="domain" description="DUF3592" evidence="2">
    <location>
        <begin position="52"/>
        <end position="133"/>
    </location>
</feature>
<dbReference type="Proteomes" id="UP000785613">
    <property type="component" value="Unassembled WGS sequence"/>
</dbReference>
<keyword evidence="1" id="KW-1133">Transmembrane helix</keyword>
<dbReference type="EMBL" id="VUYU01000003">
    <property type="protein sequence ID" value="NHZ33282.1"/>
    <property type="molecule type" value="Genomic_DNA"/>
</dbReference>
<accession>A0ABX0LGB5</accession>
<dbReference type="Pfam" id="PF12158">
    <property type="entry name" value="DUF3592"/>
    <property type="match status" value="1"/>
</dbReference>
<evidence type="ECO:0000313" key="3">
    <source>
        <dbReference type="EMBL" id="NHZ33282.1"/>
    </source>
</evidence>
<evidence type="ECO:0000259" key="2">
    <source>
        <dbReference type="Pfam" id="PF12158"/>
    </source>
</evidence>
<keyword evidence="1" id="KW-0812">Transmembrane</keyword>
<evidence type="ECO:0000256" key="1">
    <source>
        <dbReference type="SAM" id="Phobius"/>
    </source>
</evidence>
<organism evidence="3 4">
    <name type="scientific">Massilia rubra</name>
    <dbReference type="NCBI Taxonomy" id="2607910"/>
    <lineage>
        <taxon>Bacteria</taxon>
        <taxon>Pseudomonadati</taxon>
        <taxon>Pseudomonadota</taxon>
        <taxon>Betaproteobacteria</taxon>
        <taxon>Burkholderiales</taxon>
        <taxon>Oxalobacteraceae</taxon>
        <taxon>Telluria group</taxon>
        <taxon>Massilia</taxon>
    </lineage>
</organism>
<name>A0ABX0LGB5_9BURK</name>
<comment type="caution">
    <text evidence="3">The sequence shown here is derived from an EMBL/GenBank/DDBJ whole genome shotgun (WGS) entry which is preliminary data.</text>
</comment>